<organism evidence="11 12">
    <name type="scientific">Pomacea canaliculata</name>
    <name type="common">Golden apple snail</name>
    <dbReference type="NCBI Taxonomy" id="400727"/>
    <lineage>
        <taxon>Eukaryota</taxon>
        <taxon>Metazoa</taxon>
        <taxon>Spiralia</taxon>
        <taxon>Lophotrochozoa</taxon>
        <taxon>Mollusca</taxon>
        <taxon>Gastropoda</taxon>
        <taxon>Caenogastropoda</taxon>
        <taxon>Architaenioglossa</taxon>
        <taxon>Ampullarioidea</taxon>
        <taxon>Ampullariidae</taxon>
        <taxon>Pomacea</taxon>
    </lineage>
</organism>
<dbReference type="FunFam" id="3.90.70.10:FF:000114">
    <property type="entry name" value="Calpain a"/>
    <property type="match status" value="1"/>
</dbReference>
<dbReference type="InterPro" id="IPR001300">
    <property type="entry name" value="Peptidase_C2_calpain_cat"/>
</dbReference>
<dbReference type="CDD" id="cd00044">
    <property type="entry name" value="CysPc"/>
    <property type="match status" value="1"/>
</dbReference>
<evidence type="ECO:0000256" key="2">
    <source>
        <dbReference type="ARBA" id="ARBA00022670"/>
    </source>
</evidence>
<dbReference type="GO" id="GO:0005737">
    <property type="term" value="C:cytoplasm"/>
    <property type="evidence" value="ECO:0007669"/>
    <property type="project" value="TreeGrafter"/>
</dbReference>
<comment type="similarity">
    <text evidence="1">Belongs to the peptidase C2 family.</text>
</comment>
<dbReference type="InterPro" id="IPR000169">
    <property type="entry name" value="Pept_cys_AS"/>
</dbReference>
<keyword evidence="12" id="KW-1185">Reference proteome</keyword>
<evidence type="ECO:0000259" key="10">
    <source>
        <dbReference type="PROSITE" id="PS50222"/>
    </source>
</evidence>
<keyword evidence="3 7" id="KW-0378">Hydrolase</keyword>
<comment type="caution">
    <text evidence="11">The sequence shown here is derived from an EMBL/GenBank/DDBJ whole genome shotgun (WGS) entry which is preliminary data.</text>
</comment>
<evidence type="ECO:0000256" key="1">
    <source>
        <dbReference type="ARBA" id="ARBA00007623"/>
    </source>
</evidence>
<evidence type="ECO:0000256" key="5">
    <source>
        <dbReference type="ARBA" id="ARBA00022837"/>
    </source>
</evidence>
<evidence type="ECO:0000256" key="8">
    <source>
        <dbReference type="SAM" id="MobiDB-lite"/>
    </source>
</evidence>
<dbReference type="Gene3D" id="2.60.120.380">
    <property type="match status" value="1"/>
</dbReference>
<dbReference type="STRING" id="400727.A0A2T7Q1R0"/>
<dbReference type="AlphaFoldDB" id="A0A2T7Q1R0"/>
<name>A0A2T7Q1R0_POMCA</name>
<evidence type="ECO:0000313" key="11">
    <source>
        <dbReference type="EMBL" id="PVD39580.1"/>
    </source>
</evidence>
<dbReference type="GO" id="GO:0004198">
    <property type="term" value="F:calcium-dependent cysteine-type endopeptidase activity"/>
    <property type="evidence" value="ECO:0007669"/>
    <property type="project" value="InterPro"/>
</dbReference>
<keyword evidence="2 7" id="KW-0645">Protease</keyword>
<reference evidence="11 12" key="1">
    <citation type="submission" date="2018-04" db="EMBL/GenBank/DDBJ databases">
        <title>The genome of golden apple snail Pomacea canaliculata provides insight into stress tolerance and invasive adaptation.</title>
        <authorList>
            <person name="Liu C."/>
            <person name="Liu B."/>
            <person name="Ren Y."/>
            <person name="Zhang Y."/>
            <person name="Wang H."/>
            <person name="Li S."/>
            <person name="Jiang F."/>
            <person name="Yin L."/>
            <person name="Zhang G."/>
            <person name="Qian W."/>
            <person name="Fan W."/>
        </authorList>
    </citation>
    <scope>NUCLEOTIDE SEQUENCE [LARGE SCALE GENOMIC DNA]</scope>
    <source>
        <strain evidence="11">SZHN2017</strain>
        <tissue evidence="11">Muscle</tissue>
    </source>
</reference>
<keyword evidence="4 7" id="KW-0788">Thiol protease</keyword>
<dbReference type="InterPro" id="IPR036213">
    <property type="entry name" value="Calpain_III_sf"/>
</dbReference>
<evidence type="ECO:0000313" key="12">
    <source>
        <dbReference type="Proteomes" id="UP000245119"/>
    </source>
</evidence>
<dbReference type="InterPro" id="IPR022684">
    <property type="entry name" value="Calpain_cysteine_protease"/>
</dbReference>
<proteinExistence type="inferred from homology"/>
<gene>
    <name evidence="11" type="ORF">C0Q70_02215</name>
</gene>
<feature type="active site" evidence="6 7">
    <location>
        <position position="382"/>
    </location>
</feature>
<dbReference type="Pfam" id="PF01067">
    <property type="entry name" value="Calpain_III"/>
    <property type="match status" value="1"/>
</dbReference>
<dbReference type="PANTHER" id="PTHR10183:SF433">
    <property type="entry name" value="CALPAIN-A-RELATED"/>
    <property type="match status" value="1"/>
</dbReference>
<dbReference type="OrthoDB" id="424753at2759"/>
<dbReference type="InterPro" id="IPR022683">
    <property type="entry name" value="Calpain_III"/>
</dbReference>
<dbReference type="SUPFAM" id="SSF54001">
    <property type="entry name" value="Cysteine proteinases"/>
    <property type="match status" value="1"/>
</dbReference>
<evidence type="ECO:0000256" key="3">
    <source>
        <dbReference type="ARBA" id="ARBA00022801"/>
    </source>
</evidence>
<dbReference type="InterPro" id="IPR002048">
    <property type="entry name" value="EF_hand_dom"/>
</dbReference>
<dbReference type="InterPro" id="IPR038765">
    <property type="entry name" value="Papain-like_cys_pep_sf"/>
</dbReference>
<evidence type="ECO:0000256" key="7">
    <source>
        <dbReference type="PROSITE-ProRule" id="PRU00239"/>
    </source>
</evidence>
<dbReference type="Gene3D" id="3.90.70.10">
    <property type="entry name" value="Cysteine proteinases"/>
    <property type="match status" value="1"/>
</dbReference>
<feature type="domain" description="Calpain catalytic" evidence="9">
    <location>
        <begin position="166"/>
        <end position="465"/>
    </location>
</feature>
<dbReference type="SMART" id="SM00720">
    <property type="entry name" value="calpain_III"/>
    <property type="match status" value="1"/>
</dbReference>
<dbReference type="InterPro" id="IPR011992">
    <property type="entry name" value="EF-hand-dom_pair"/>
</dbReference>
<keyword evidence="5" id="KW-0106">Calcium</keyword>
<dbReference type="GO" id="GO:0005509">
    <property type="term" value="F:calcium ion binding"/>
    <property type="evidence" value="ECO:0007669"/>
    <property type="project" value="InterPro"/>
</dbReference>
<dbReference type="PROSITE" id="PS50222">
    <property type="entry name" value="EF_HAND_2"/>
    <property type="match status" value="1"/>
</dbReference>
<dbReference type="Proteomes" id="UP000245119">
    <property type="component" value="Linkage Group LG1"/>
</dbReference>
<dbReference type="Gene3D" id="1.10.238.10">
    <property type="entry name" value="EF-hand"/>
    <property type="match status" value="1"/>
</dbReference>
<dbReference type="SUPFAM" id="SSF49758">
    <property type="entry name" value="Calpain large subunit, middle domain (domain III)"/>
    <property type="match status" value="1"/>
</dbReference>
<feature type="domain" description="EF-hand" evidence="10">
    <location>
        <begin position="716"/>
        <end position="751"/>
    </location>
</feature>
<sequence>MFAADTCTLAVVLKRRSAEAESRYKAHSQYSLGRLVTTVYKFPHPPTPPYNCCIQPGFVYSPHPSLCLTDQNKGQDEKSAPTPTLADIYKVCHYLGHLCAGGRRCAVCCTSTDAADDAPTDSAASGDNNPDSSNQPPLVSEKEAEIEIIMTDYESIKRKCRLTGTLFEDKDFPASSASLYFRSSLSAPLIEWKRPKEIVSNPQFIADEALYVDLEQGTLGNCWFVAAAASLAASNKSLLHKVVPPDQNFGSEYAGIFRFNFWQYGKWREVIVDDRLPTREGRLEYAASTTKHEFWCALLEKAFAKLYGCYEAIDGGRVHDALLDMTGGITELIKLKGAIDVEKLTNILTMCWSMETLMGAAIFETSVGRRETRLNTGLYTGHAYSLIKHKTVTHKGQKKMLLLVRNPFGRGEWNGAWSDTDSAWSEISASEREDHAIRKRDDGEFWISVEDFIDNFDELELCHLSPDLLAPDKDSERMERKKWKQISFTGQWIKDVTSGGPLKSFTSRQFWTNPQFRVTQDHTGPVNAVISLLEVTDMFLRSVDDVNIGFVIFKLKPGKEPPARLTADNYYEHTPQLVDTSGAFWPYRERAVHFVLDPGAHVVVPCTFMPGQEAHFYLRIFSELPVDVSPAEERLGPTRELEIPETSLIDRLFQKHRGPDGQVDASSLQKILAEAKLETYGKPDGYSLETCRCLVFLDDTFVVGLLDQEKVKLAWKNIQLWTFAFKEADLSGDGKVDASELKGIFQKIGFNLDTTSLHRVVRRYGDREGRMHEDDFLQAFCRILGLYRQNLQEEIRKW</sequence>
<evidence type="ECO:0000259" key="9">
    <source>
        <dbReference type="PROSITE" id="PS50203"/>
    </source>
</evidence>
<evidence type="ECO:0000256" key="4">
    <source>
        <dbReference type="ARBA" id="ARBA00022807"/>
    </source>
</evidence>
<dbReference type="PROSITE" id="PS50203">
    <property type="entry name" value="CALPAIN_CAT"/>
    <property type="match status" value="1"/>
</dbReference>
<accession>A0A2T7Q1R0</accession>
<dbReference type="SUPFAM" id="SSF47473">
    <property type="entry name" value="EF-hand"/>
    <property type="match status" value="1"/>
</dbReference>
<evidence type="ECO:0000256" key="6">
    <source>
        <dbReference type="PIRSR" id="PIRSR622684-1"/>
    </source>
</evidence>
<evidence type="ECO:0008006" key="13">
    <source>
        <dbReference type="Google" id="ProtNLM"/>
    </source>
</evidence>
<dbReference type="SMART" id="SM00230">
    <property type="entry name" value="CysPc"/>
    <property type="match status" value="1"/>
</dbReference>
<dbReference type="InterPro" id="IPR018247">
    <property type="entry name" value="EF_Hand_1_Ca_BS"/>
</dbReference>
<dbReference type="InterPro" id="IPR022682">
    <property type="entry name" value="Calpain_domain_III"/>
</dbReference>
<dbReference type="PANTHER" id="PTHR10183">
    <property type="entry name" value="CALPAIN"/>
    <property type="match status" value="1"/>
</dbReference>
<dbReference type="PRINTS" id="PR00704">
    <property type="entry name" value="CALPAIN"/>
</dbReference>
<dbReference type="Pfam" id="PF00648">
    <property type="entry name" value="Peptidase_C2"/>
    <property type="match status" value="1"/>
</dbReference>
<dbReference type="EMBL" id="PZQS01000001">
    <property type="protein sequence ID" value="PVD39580.1"/>
    <property type="molecule type" value="Genomic_DNA"/>
</dbReference>
<feature type="active site" evidence="6 7">
    <location>
        <position position="222"/>
    </location>
</feature>
<dbReference type="GO" id="GO:0006508">
    <property type="term" value="P:proteolysis"/>
    <property type="evidence" value="ECO:0007669"/>
    <property type="project" value="UniProtKB-KW"/>
</dbReference>
<feature type="region of interest" description="Disordered" evidence="8">
    <location>
        <begin position="118"/>
        <end position="141"/>
    </location>
</feature>
<feature type="compositionally biased region" description="Polar residues" evidence="8">
    <location>
        <begin position="128"/>
        <end position="137"/>
    </location>
</feature>
<dbReference type="PROSITE" id="PS00139">
    <property type="entry name" value="THIOL_PROTEASE_CYS"/>
    <property type="match status" value="1"/>
</dbReference>
<dbReference type="PROSITE" id="PS00018">
    <property type="entry name" value="EF_HAND_1"/>
    <property type="match status" value="1"/>
</dbReference>
<feature type="active site" evidence="6 7">
    <location>
        <position position="406"/>
    </location>
</feature>
<protein>
    <recommendedName>
        <fullName evidence="13">Calpain catalytic domain-containing protein</fullName>
    </recommendedName>
</protein>